<gene>
    <name evidence="1" type="ORF">TM448A02110_0013</name>
</gene>
<dbReference type="AlphaFoldDB" id="A0A6H1ZVD1"/>
<name>A0A6H1ZVD1_9ZZZZ</name>
<dbReference type="EMBL" id="MT144261">
    <property type="protein sequence ID" value="QJA51422.1"/>
    <property type="molecule type" value="Genomic_DNA"/>
</dbReference>
<evidence type="ECO:0000313" key="1">
    <source>
        <dbReference type="EMBL" id="QJA51422.1"/>
    </source>
</evidence>
<sequence length="282" mass="30830">MSLNNFIPKVWAANLISAKDKVHVFGAVSNKDYEGEISGFGDTVQISQIGAITVATYTKNSTSITPEELQDAASTLLIDQSKYFAFKIDDVDKAQTKPKVMQEAMRKSAYALKDTQDTAMAALYTEAGLSQNSNTTPVDMTSVNIEDEFLAVAETMDSANAERERRFAIIPPWVLTKLILAGVSSLSDNVAVWLNGMLGRALGFNFRESNNVSKNSTSWDKTRIICGVEGESFTLAEQIVSVEAYRPESSFSDAVKGLHVYGHKIIRPDVTCVLYADKTAEA</sequence>
<dbReference type="Pfam" id="PF25209">
    <property type="entry name" value="Phage_capsid_4"/>
    <property type="match status" value="1"/>
</dbReference>
<reference evidence="1" key="1">
    <citation type="submission" date="2020-03" db="EMBL/GenBank/DDBJ databases">
        <title>The deep terrestrial virosphere.</title>
        <authorList>
            <person name="Holmfeldt K."/>
            <person name="Nilsson E."/>
            <person name="Simone D."/>
            <person name="Lopez-Fernandez M."/>
            <person name="Wu X."/>
            <person name="de Brujin I."/>
            <person name="Lundin D."/>
            <person name="Andersson A."/>
            <person name="Bertilsson S."/>
            <person name="Dopson M."/>
        </authorList>
    </citation>
    <scope>NUCLEOTIDE SEQUENCE</scope>
    <source>
        <strain evidence="1">TM448A02110</strain>
    </source>
</reference>
<protein>
    <submittedName>
        <fullName evidence="1">Putative capsid protein</fullName>
    </submittedName>
</protein>
<organism evidence="1">
    <name type="scientific">viral metagenome</name>
    <dbReference type="NCBI Taxonomy" id="1070528"/>
    <lineage>
        <taxon>unclassified sequences</taxon>
        <taxon>metagenomes</taxon>
        <taxon>organismal metagenomes</taxon>
    </lineage>
</organism>
<accession>A0A6H1ZVD1</accession>
<proteinExistence type="predicted"/>